<proteinExistence type="predicted"/>
<evidence type="ECO:0000313" key="1">
    <source>
        <dbReference type="Proteomes" id="UP000887565"/>
    </source>
</evidence>
<keyword evidence="1" id="KW-1185">Reference proteome</keyword>
<accession>A0A915JNB0</accession>
<dbReference type="AlphaFoldDB" id="A0A915JNB0"/>
<organism evidence="1 2">
    <name type="scientific">Romanomermis culicivorax</name>
    <name type="common">Nematode worm</name>
    <dbReference type="NCBI Taxonomy" id="13658"/>
    <lineage>
        <taxon>Eukaryota</taxon>
        <taxon>Metazoa</taxon>
        <taxon>Ecdysozoa</taxon>
        <taxon>Nematoda</taxon>
        <taxon>Enoplea</taxon>
        <taxon>Dorylaimia</taxon>
        <taxon>Mermithida</taxon>
        <taxon>Mermithoidea</taxon>
        <taxon>Mermithidae</taxon>
        <taxon>Romanomermis</taxon>
    </lineage>
</organism>
<evidence type="ECO:0000313" key="2">
    <source>
        <dbReference type="WBParaSite" id="nRc.2.0.1.t27729-RA"/>
    </source>
</evidence>
<reference evidence="2" key="1">
    <citation type="submission" date="2022-11" db="UniProtKB">
        <authorList>
            <consortium name="WormBaseParasite"/>
        </authorList>
    </citation>
    <scope>IDENTIFICATION</scope>
</reference>
<protein>
    <submittedName>
        <fullName evidence="2">Uncharacterized protein</fullName>
    </submittedName>
</protein>
<dbReference type="Proteomes" id="UP000887565">
    <property type="component" value="Unplaced"/>
</dbReference>
<name>A0A915JNB0_ROMCU</name>
<sequence length="908" mass="105083">MTPNMRIKIEPRISMTNTHGFWRPIYIRLGGRQNSKNKPSANFLEKIKNIFATYLSDDLRLMELSKLILDEIDALNTFDTTPKSPSYMRFYFLGMFSFAGSLPDSIYSNLANPDSPLVIKFADPTFPLVVFNFYKNKMVNVRDLLLGQFEHKAKTALIISIREYATVCSEELFRNYITYKTRVNLAKNFSSPYKIDYYQRINEYILVEYARDIHLRSNIHKNLQGMTNELHKILLDSFDPNAMYKGTFEFYVQGLFSHMSYLDDTQIQIDHFHSHIGYSIRLQNQKNVTQINFVKLRFSKEYFNHLPASNINGYQVLSILYEYNPRESYIRLILHFLNEQINNTLLDVCYGAEKELKKCSTDDEGEDGQDFYQSIAYNSFLGTELVPVYDKDSEIFSGTKPKNMEFRRIVQVKSSGQQGKSVLKLDCQSPYVVHVLFDKNQECSGNFLNFVDVNDRGPLCQYDALIESEGCLRINNNAQYGKFVYKLTAALRGPVNINLRNKANIEHTIYMKYIEIFHIMTGLNMRKENSNFSIEFTYNGDKVSINMHDEPILFDLTLAHGVHIRYEAGFFIYIDTANLTVAQFSTSYDRLLAMASQQNIILKAYPFYGLENIHFENYNLFMNSRVNSLIVTEPDYSDVWFCNDPDTFIAIDCSCQMGHDINEMLFQNVTISIAKRINQVTIDLNKLSRYAAKGQGFLSLTPKVEKNDFVITVYFDPETEIGAHVIGNIILSNFTINYQYATVQILSESDSILEKIDKNNFQIVPVTKTLRSLNPLIQIDDRMIGQENQTIILPDRALTNFDYIIADFFTIYITNAVSDIMKSFMVTDETLLTTVVIHDQHLRKMRTLKLQFKDGVKLDLEKLSGNNESTTLDSLNKKLSARISYIQEKMILLQQDSRFDTQDKTINI</sequence>
<dbReference type="WBParaSite" id="nRc.2.0.1.t27729-RA">
    <property type="protein sequence ID" value="nRc.2.0.1.t27729-RA"/>
    <property type="gene ID" value="nRc.2.0.1.g27729"/>
</dbReference>